<dbReference type="RefSeq" id="WP_075198495.1">
    <property type="nucleotide sequence ID" value="NZ_CP187984.1"/>
</dbReference>
<protein>
    <submittedName>
        <fullName evidence="1">Uncharacterized protein</fullName>
    </submittedName>
</protein>
<reference evidence="1" key="1">
    <citation type="submission" date="2016-12" db="EMBL/GenBank/DDBJ databases">
        <title>Analysis of the Molecular Diversity Among Cronobacter Species Isolated from Filth Flies Using a Pan Genomic DNA Microarray.</title>
        <authorList>
            <person name="Pava-Ripoll M."/>
            <person name="Tall B."/>
            <person name="Farber J."/>
            <person name="Fanning S."/>
            <person name="Lehner A."/>
            <person name="Stephan R."/>
            <person name="Pagotto F."/>
            <person name="Iverson C."/>
            <person name="Ziobro G."/>
            <person name="Miller A."/>
            <person name="Pearson R."/>
            <person name="Yan Q."/>
            <person name="Kim M."/>
            <person name="Jeong S."/>
            <person name="Park J."/>
            <person name="Jun S."/>
            <person name="Choi H."/>
            <person name="Chung T."/>
            <person name="Yoo Y."/>
            <person name="Park E."/>
            <person name="Hwang S."/>
            <person name="Lee B."/>
            <person name="Sathyamoorthy V."/>
            <person name="Carter L."/>
            <person name="Mammel M."/>
            <person name="Jackson S."/>
            <person name="Kothary M."/>
            <person name="Patel I."/>
            <person name="Grim C."/>
            <person name="Gopinath G."/>
            <person name="Gangiredla J."/>
            <person name="Chase H."/>
        </authorList>
    </citation>
    <scope>NUCLEOTIDE SEQUENCE [LARGE SCALE GENOMIC DNA]</scope>
    <source>
        <strain evidence="1">MOD1-Sh41s</strain>
    </source>
</reference>
<evidence type="ECO:0000313" key="1">
    <source>
        <dbReference type="EMBL" id="PUX22051.1"/>
    </source>
</evidence>
<sequence>MSELARWSYTGKATFWKRLEGQNDYGDPLGFAAPVVIDCGYEGGLSKRLGDIGSERVIKNTFWSEFSDADMGDYILIGVSTEADPVQAGADEILQSIRYEDTFDRLTDDYAIITGV</sequence>
<dbReference type="AlphaFoldDB" id="A0A2T7B4U2"/>
<gene>
    <name evidence="1" type="ORF">BS411_11040</name>
</gene>
<proteinExistence type="predicted"/>
<dbReference type="EMBL" id="MSAG01000017">
    <property type="protein sequence ID" value="PUX22051.1"/>
    <property type="molecule type" value="Genomic_DNA"/>
</dbReference>
<organism evidence="1">
    <name type="scientific">Cronobacter turicensis</name>
    <dbReference type="NCBI Taxonomy" id="413502"/>
    <lineage>
        <taxon>Bacteria</taxon>
        <taxon>Pseudomonadati</taxon>
        <taxon>Pseudomonadota</taxon>
        <taxon>Gammaproteobacteria</taxon>
        <taxon>Enterobacterales</taxon>
        <taxon>Enterobacteriaceae</taxon>
        <taxon>Cronobacter</taxon>
    </lineage>
</organism>
<dbReference type="OrthoDB" id="6434044at2"/>
<accession>A0A2T7B4U2</accession>
<name>A0A2T7B4U2_9ENTR</name>
<comment type="caution">
    <text evidence="1">The sequence shown here is derived from an EMBL/GenBank/DDBJ whole genome shotgun (WGS) entry which is preliminary data.</text>
</comment>